<dbReference type="PANTHER" id="PTHR46190">
    <property type="entry name" value="SI:CH211-201H21.5-RELATED"/>
    <property type="match status" value="1"/>
</dbReference>
<dbReference type="Proteomes" id="UP001158576">
    <property type="component" value="Chromosome PAR"/>
</dbReference>
<dbReference type="Gene3D" id="3.90.245.10">
    <property type="entry name" value="Ribonucleoside hydrolase-like"/>
    <property type="match status" value="1"/>
</dbReference>
<dbReference type="SUPFAM" id="SSF53590">
    <property type="entry name" value="Nucleoside hydrolase"/>
    <property type="match status" value="1"/>
</dbReference>
<keyword evidence="4" id="KW-1185">Reference proteome</keyword>
<evidence type="ECO:0000313" key="3">
    <source>
        <dbReference type="EMBL" id="CAG5078232.1"/>
    </source>
</evidence>
<dbReference type="EMBL" id="OU015568">
    <property type="protein sequence ID" value="CAG5078232.1"/>
    <property type="molecule type" value="Genomic_DNA"/>
</dbReference>
<gene>
    <name evidence="3" type="ORF">OKIOD_LOCUS494</name>
</gene>
<comment type="similarity">
    <text evidence="1">Belongs to the IUNH family.</text>
</comment>
<evidence type="ECO:0000259" key="2">
    <source>
        <dbReference type="Pfam" id="PF01156"/>
    </source>
</evidence>
<feature type="domain" description="Inosine/uridine-preferring nucleoside hydrolase" evidence="2">
    <location>
        <begin position="19"/>
        <end position="297"/>
    </location>
</feature>
<dbReference type="InterPro" id="IPR001910">
    <property type="entry name" value="Inosine/uridine_hydrolase_dom"/>
</dbReference>
<evidence type="ECO:0000256" key="1">
    <source>
        <dbReference type="ARBA" id="ARBA00009176"/>
    </source>
</evidence>
<dbReference type="InterPro" id="IPR052775">
    <property type="entry name" value="IUN_hydrolase"/>
</dbReference>
<name>A0ABN7RI94_OIKDI</name>
<dbReference type="Pfam" id="PF01156">
    <property type="entry name" value="IU_nuc_hydro"/>
    <property type="match status" value="1"/>
</dbReference>
<evidence type="ECO:0000313" key="4">
    <source>
        <dbReference type="Proteomes" id="UP001158576"/>
    </source>
</evidence>
<accession>A0ABN7RI94</accession>
<reference evidence="3 4" key="1">
    <citation type="submission" date="2021-04" db="EMBL/GenBank/DDBJ databases">
        <authorList>
            <person name="Bliznina A."/>
        </authorList>
    </citation>
    <scope>NUCLEOTIDE SEQUENCE [LARGE SCALE GENOMIC DNA]</scope>
</reference>
<dbReference type="PANTHER" id="PTHR46190:SF1">
    <property type="entry name" value="SI:CH211-201H21.5"/>
    <property type="match status" value="1"/>
</dbReference>
<protein>
    <submittedName>
        <fullName evidence="3">Oidioi.mRNA.OKI2018_I69.PAR.g8936.t1.cds</fullName>
    </submittedName>
</protein>
<organism evidence="3 4">
    <name type="scientific">Oikopleura dioica</name>
    <name type="common">Tunicate</name>
    <dbReference type="NCBI Taxonomy" id="34765"/>
    <lineage>
        <taxon>Eukaryota</taxon>
        <taxon>Metazoa</taxon>
        <taxon>Chordata</taxon>
        <taxon>Tunicata</taxon>
        <taxon>Appendicularia</taxon>
        <taxon>Copelata</taxon>
        <taxon>Oikopleuridae</taxon>
        <taxon>Oikopleura</taxon>
    </lineage>
</organism>
<proteinExistence type="inferred from homology"/>
<dbReference type="InterPro" id="IPR036452">
    <property type="entry name" value="Ribo_hydro-like"/>
</dbReference>
<sequence>MLLFFLFLQLGFSQEKRKVLVDCDPGIDDGLALQYLLYLNSTVEIVAVTIVDGNTKTSQSAANALRLFKSHGVDPVPPIYLGADKNTSSDDWFGKDGFGDRQDLEPVIFKEDIEQGKHPEIRTDKSSAEAIVHFSREVGDLAILALGPLSNIASALEIDSKIPERVRELTIMGGNLYGTGNSPGQAAEYNFWFDYRAAEKVISSFLPKLTPKIVTMELAFSNPVPISFWENMKNEFLKEISKLDAERYFGEREKRCEFDSESGWPLCDLIAAVLWTEPEVAQESWEHAVGVEVEGKYSK</sequence>